<evidence type="ECO:0000256" key="3">
    <source>
        <dbReference type="ARBA" id="ARBA00022475"/>
    </source>
</evidence>
<evidence type="ECO:0000256" key="2">
    <source>
        <dbReference type="ARBA" id="ARBA00022448"/>
    </source>
</evidence>
<keyword evidence="6 9" id="KW-1133">Transmembrane helix</keyword>
<evidence type="ECO:0000256" key="8">
    <source>
        <dbReference type="ARBA" id="ARBA00023136"/>
    </source>
</evidence>
<evidence type="ECO:0000256" key="4">
    <source>
        <dbReference type="ARBA" id="ARBA00022692"/>
    </source>
</evidence>
<gene>
    <name evidence="9" type="primary">tatA</name>
    <name evidence="11" type="ORF">KJ970_11975</name>
</gene>
<evidence type="ECO:0000256" key="1">
    <source>
        <dbReference type="ARBA" id="ARBA00004162"/>
    </source>
</evidence>
<evidence type="ECO:0000313" key="12">
    <source>
        <dbReference type="Proteomes" id="UP000777784"/>
    </source>
</evidence>
<dbReference type="AlphaFoldDB" id="A0A948RXX8"/>
<feature type="compositionally biased region" description="Basic and acidic residues" evidence="10">
    <location>
        <begin position="37"/>
        <end position="69"/>
    </location>
</feature>
<dbReference type="GO" id="GO:0008320">
    <property type="term" value="F:protein transmembrane transporter activity"/>
    <property type="evidence" value="ECO:0007669"/>
    <property type="project" value="UniProtKB-UniRule"/>
</dbReference>
<organism evidence="11 12">
    <name type="scientific">Eiseniibacteriota bacterium</name>
    <dbReference type="NCBI Taxonomy" id="2212470"/>
    <lineage>
        <taxon>Bacteria</taxon>
        <taxon>Candidatus Eiseniibacteriota</taxon>
    </lineage>
</organism>
<dbReference type="PANTHER" id="PTHR42982">
    <property type="entry name" value="SEC-INDEPENDENT PROTEIN TRANSLOCASE PROTEIN TATA"/>
    <property type="match status" value="1"/>
</dbReference>
<dbReference type="Proteomes" id="UP000777784">
    <property type="component" value="Unassembled WGS sequence"/>
</dbReference>
<evidence type="ECO:0000256" key="10">
    <source>
        <dbReference type="SAM" id="MobiDB-lite"/>
    </source>
</evidence>
<comment type="subunit">
    <text evidence="9">Forms a complex with TatC.</text>
</comment>
<evidence type="ECO:0000256" key="9">
    <source>
        <dbReference type="HAMAP-Rule" id="MF_00236"/>
    </source>
</evidence>
<dbReference type="GO" id="GO:0043953">
    <property type="term" value="P:protein transport by the Tat complex"/>
    <property type="evidence" value="ECO:0007669"/>
    <property type="project" value="UniProtKB-UniRule"/>
</dbReference>
<dbReference type="HAMAP" id="MF_00236">
    <property type="entry name" value="TatA_E"/>
    <property type="match status" value="1"/>
</dbReference>
<feature type="region of interest" description="Disordered" evidence="10">
    <location>
        <begin position="36"/>
        <end position="69"/>
    </location>
</feature>
<dbReference type="Gene3D" id="1.20.5.3310">
    <property type="match status" value="1"/>
</dbReference>
<dbReference type="NCBIfam" id="TIGR01411">
    <property type="entry name" value="tatAE"/>
    <property type="match status" value="1"/>
</dbReference>
<evidence type="ECO:0000256" key="6">
    <source>
        <dbReference type="ARBA" id="ARBA00022989"/>
    </source>
</evidence>
<dbReference type="PRINTS" id="PR01506">
    <property type="entry name" value="TATBPROTEIN"/>
</dbReference>
<comment type="function">
    <text evidence="9">Part of the twin-arginine translocation (Tat) system that transports large folded proteins containing a characteristic twin-arginine motif in their signal peptide across membranes. TatA could form the protein-conducting channel of the Tat system.</text>
</comment>
<evidence type="ECO:0000313" key="11">
    <source>
        <dbReference type="EMBL" id="MBU2691634.1"/>
    </source>
</evidence>
<keyword evidence="7 9" id="KW-0811">Translocation</keyword>
<keyword evidence="8 9" id="KW-0472">Membrane</keyword>
<sequence>MGHIGFQEILILVVVLVLLFGARRIPELARSMGRGINEFKHGLREKGDDQKTDPPPRVEEPSSKRDSSR</sequence>
<dbReference type="GO" id="GO:0033281">
    <property type="term" value="C:TAT protein transport complex"/>
    <property type="evidence" value="ECO:0007669"/>
    <property type="project" value="UniProtKB-UniRule"/>
</dbReference>
<dbReference type="InterPro" id="IPR006312">
    <property type="entry name" value="TatA/E"/>
</dbReference>
<reference evidence="11" key="1">
    <citation type="submission" date="2021-05" db="EMBL/GenBank/DDBJ databases">
        <title>Energy efficiency and biological interactions define the core microbiome of deep oligotrophic groundwater.</title>
        <authorList>
            <person name="Mehrshad M."/>
            <person name="Lopez-Fernandez M."/>
            <person name="Bell E."/>
            <person name="Bernier-Latmani R."/>
            <person name="Bertilsson S."/>
            <person name="Dopson M."/>
        </authorList>
    </citation>
    <scope>NUCLEOTIDE SEQUENCE</scope>
    <source>
        <strain evidence="11">Modern_marine.mb.64</strain>
    </source>
</reference>
<keyword evidence="2 9" id="KW-0813">Transport</keyword>
<comment type="caution">
    <text evidence="11">The sequence shown here is derived from an EMBL/GenBank/DDBJ whole genome shotgun (WGS) entry which is preliminary data.</text>
</comment>
<accession>A0A948RXX8</accession>
<dbReference type="InterPro" id="IPR003369">
    <property type="entry name" value="TatA/B/E"/>
</dbReference>
<dbReference type="PANTHER" id="PTHR42982:SF1">
    <property type="entry name" value="SEC-INDEPENDENT PROTEIN TRANSLOCASE PROTEIN TATA"/>
    <property type="match status" value="1"/>
</dbReference>
<proteinExistence type="inferred from homology"/>
<keyword evidence="4 9" id="KW-0812">Transmembrane</keyword>
<evidence type="ECO:0000256" key="5">
    <source>
        <dbReference type="ARBA" id="ARBA00022927"/>
    </source>
</evidence>
<dbReference type="Pfam" id="PF02416">
    <property type="entry name" value="TatA_B_E"/>
    <property type="match status" value="1"/>
</dbReference>
<name>A0A948RXX8_UNCEI</name>
<keyword evidence="3 9" id="KW-1003">Cell membrane</keyword>
<evidence type="ECO:0000256" key="7">
    <source>
        <dbReference type="ARBA" id="ARBA00023010"/>
    </source>
</evidence>
<comment type="subcellular location">
    <subcellularLocation>
        <location evidence="1 9">Cell membrane</location>
        <topology evidence="1 9">Single-pass membrane protein</topology>
    </subcellularLocation>
</comment>
<comment type="similarity">
    <text evidence="9">Belongs to the TatA/E family.</text>
</comment>
<protein>
    <recommendedName>
        <fullName evidence="9">Sec-independent protein translocase protein TatA</fullName>
    </recommendedName>
</protein>
<dbReference type="EMBL" id="JAHJDP010000069">
    <property type="protein sequence ID" value="MBU2691634.1"/>
    <property type="molecule type" value="Genomic_DNA"/>
</dbReference>
<keyword evidence="5 9" id="KW-0653">Protein transport</keyword>